<dbReference type="Proteomes" id="UP000826656">
    <property type="component" value="Unassembled WGS sequence"/>
</dbReference>
<evidence type="ECO:0000256" key="1">
    <source>
        <dbReference type="SAM" id="MobiDB-lite"/>
    </source>
</evidence>
<comment type="caution">
    <text evidence="2">The sequence shown here is derived from an EMBL/GenBank/DDBJ whole genome shotgun (WGS) entry which is preliminary data.</text>
</comment>
<name>A0ABQ7W872_SOLTU</name>
<keyword evidence="3" id="KW-1185">Reference proteome</keyword>
<dbReference type="EMBL" id="JAIVGD010000003">
    <property type="protein sequence ID" value="KAH0776491.1"/>
    <property type="molecule type" value="Genomic_DNA"/>
</dbReference>
<feature type="compositionally biased region" description="Basic and acidic residues" evidence="1">
    <location>
        <begin position="29"/>
        <end position="42"/>
    </location>
</feature>
<proteinExistence type="predicted"/>
<sequence>MALCAASSKSSAFLKARGNNSTGGDSEEEKSNESEHYNDYGSDVHAELRVVREDLREYNKTKKVKAPAKEKLDGFLSEDGLDEGYEDIDNERTNLRYNLGGEQVCDDGGGGGQLRAKQKKLRLQLRRNWMDFLVKMVKAPAKEKLDGFLSEDGLDEGYEDIDNERTNLRYNLGGEQVCDDGGGGGQLRAKQKKLRLQLRRNWMDFLVKMGEQVCDDGGGGGQLRARKKSSTVVYHPDCEKVIWQDLISAAEEVFPACEHRMCA</sequence>
<evidence type="ECO:0000313" key="3">
    <source>
        <dbReference type="Proteomes" id="UP000826656"/>
    </source>
</evidence>
<feature type="region of interest" description="Disordered" evidence="1">
    <location>
        <begin position="1"/>
        <end position="42"/>
    </location>
</feature>
<feature type="compositionally biased region" description="Low complexity" evidence="1">
    <location>
        <begin position="1"/>
        <end position="16"/>
    </location>
</feature>
<accession>A0ABQ7W872</accession>
<reference evidence="2 3" key="1">
    <citation type="journal article" date="2021" name="bioRxiv">
        <title>Chromosome-scale and haplotype-resolved genome assembly of a tetraploid potato cultivar.</title>
        <authorList>
            <person name="Sun H."/>
            <person name="Jiao W.-B."/>
            <person name="Krause K."/>
            <person name="Campoy J.A."/>
            <person name="Goel M."/>
            <person name="Folz-Donahue K."/>
            <person name="Kukat C."/>
            <person name="Huettel B."/>
            <person name="Schneeberger K."/>
        </authorList>
    </citation>
    <scope>NUCLEOTIDE SEQUENCE [LARGE SCALE GENOMIC DNA]</scope>
    <source>
        <strain evidence="2">SolTubOtavaFocal</strain>
        <tissue evidence="2">Leaves</tissue>
    </source>
</reference>
<gene>
    <name evidence="2" type="ORF">KY290_007902</name>
</gene>
<organism evidence="2 3">
    <name type="scientific">Solanum tuberosum</name>
    <name type="common">Potato</name>
    <dbReference type="NCBI Taxonomy" id="4113"/>
    <lineage>
        <taxon>Eukaryota</taxon>
        <taxon>Viridiplantae</taxon>
        <taxon>Streptophyta</taxon>
        <taxon>Embryophyta</taxon>
        <taxon>Tracheophyta</taxon>
        <taxon>Spermatophyta</taxon>
        <taxon>Magnoliopsida</taxon>
        <taxon>eudicotyledons</taxon>
        <taxon>Gunneridae</taxon>
        <taxon>Pentapetalae</taxon>
        <taxon>asterids</taxon>
        <taxon>lamiids</taxon>
        <taxon>Solanales</taxon>
        <taxon>Solanaceae</taxon>
        <taxon>Solanoideae</taxon>
        <taxon>Solaneae</taxon>
        <taxon>Solanum</taxon>
    </lineage>
</organism>
<protein>
    <submittedName>
        <fullName evidence="2">Uncharacterized protein</fullName>
    </submittedName>
</protein>
<evidence type="ECO:0000313" key="2">
    <source>
        <dbReference type="EMBL" id="KAH0776491.1"/>
    </source>
</evidence>